<sequence>EGVNLNRTNEYSNGKDIRAALIIVSCDISGVQKLCGHISAFASCHRCEKRANNCNFGSMADMSNWFIIKDPVEHHQKALEWRQCKSNAERERFVKVNGVRWSEILRLSYFDPIRFVVIDPMHCLFLGIAK</sequence>
<gene>
    <name evidence="1" type="ORF">RclHR1_41020001</name>
</gene>
<dbReference type="STRING" id="94130.A0A2Z6RGQ0"/>
<proteinExistence type="predicted"/>
<protein>
    <submittedName>
        <fullName evidence="1">Uncharacterized protein</fullName>
    </submittedName>
</protein>
<name>A0A2Z6RGQ0_9GLOM</name>
<dbReference type="PANTHER" id="PTHR46579">
    <property type="entry name" value="F5/8 TYPE C DOMAIN-CONTAINING PROTEIN-RELATED"/>
    <property type="match status" value="1"/>
</dbReference>
<accession>A0A2Z6RGQ0</accession>
<dbReference type="Proteomes" id="UP000247702">
    <property type="component" value="Unassembled WGS sequence"/>
</dbReference>
<reference evidence="1 2" key="1">
    <citation type="submission" date="2017-11" db="EMBL/GenBank/DDBJ databases">
        <title>The genome of Rhizophagus clarus HR1 reveals common genetic basis of auxotrophy among arbuscular mycorrhizal fungi.</title>
        <authorList>
            <person name="Kobayashi Y."/>
        </authorList>
    </citation>
    <scope>NUCLEOTIDE SEQUENCE [LARGE SCALE GENOMIC DNA]</scope>
    <source>
        <strain evidence="1 2">HR1</strain>
    </source>
</reference>
<dbReference type="EMBL" id="BEXD01003450">
    <property type="protein sequence ID" value="GBC01244.1"/>
    <property type="molecule type" value="Genomic_DNA"/>
</dbReference>
<keyword evidence="2" id="KW-1185">Reference proteome</keyword>
<dbReference type="AlphaFoldDB" id="A0A2Z6RGQ0"/>
<comment type="caution">
    <text evidence="1">The sequence shown here is derived from an EMBL/GenBank/DDBJ whole genome shotgun (WGS) entry which is preliminary data.</text>
</comment>
<evidence type="ECO:0000313" key="1">
    <source>
        <dbReference type="EMBL" id="GBC01244.1"/>
    </source>
</evidence>
<feature type="non-terminal residue" evidence="1">
    <location>
        <position position="1"/>
    </location>
</feature>
<dbReference type="PANTHER" id="PTHR46579:SF2">
    <property type="entry name" value="C2H2-TYPE DOMAIN-CONTAINING PROTEIN"/>
    <property type="match status" value="1"/>
</dbReference>
<evidence type="ECO:0000313" key="2">
    <source>
        <dbReference type="Proteomes" id="UP000247702"/>
    </source>
</evidence>
<organism evidence="1 2">
    <name type="scientific">Rhizophagus clarus</name>
    <dbReference type="NCBI Taxonomy" id="94130"/>
    <lineage>
        <taxon>Eukaryota</taxon>
        <taxon>Fungi</taxon>
        <taxon>Fungi incertae sedis</taxon>
        <taxon>Mucoromycota</taxon>
        <taxon>Glomeromycotina</taxon>
        <taxon>Glomeromycetes</taxon>
        <taxon>Glomerales</taxon>
        <taxon>Glomeraceae</taxon>
        <taxon>Rhizophagus</taxon>
    </lineage>
</organism>